<evidence type="ECO:0000256" key="2">
    <source>
        <dbReference type="ARBA" id="ARBA00022679"/>
    </source>
</evidence>
<dbReference type="KEGG" id="ccot:CCAX7_50930"/>
<dbReference type="CDD" id="cd03789">
    <property type="entry name" value="GT9_LPS_heptosyltransferase"/>
    <property type="match status" value="1"/>
</dbReference>
<evidence type="ECO:0000313" key="4">
    <source>
        <dbReference type="Proteomes" id="UP000287394"/>
    </source>
</evidence>
<accession>A0A402CP94</accession>
<dbReference type="Pfam" id="PF01075">
    <property type="entry name" value="Glyco_transf_9"/>
    <property type="match status" value="1"/>
</dbReference>
<dbReference type="Proteomes" id="UP000287394">
    <property type="component" value="Chromosome"/>
</dbReference>
<organism evidence="3 4">
    <name type="scientific">Capsulimonas corticalis</name>
    <dbReference type="NCBI Taxonomy" id="2219043"/>
    <lineage>
        <taxon>Bacteria</taxon>
        <taxon>Bacillati</taxon>
        <taxon>Armatimonadota</taxon>
        <taxon>Armatimonadia</taxon>
        <taxon>Capsulimonadales</taxon>
        <taxon>Capsulimonadaceae</taxon>
        <taxon>Capsulimonas</taxon>
    </lineage>
</organism>
<keyword evidence="1" id="KW-0328">Glycosyltransferase</keyword>
<reference evidence="3 4" key="1">
    <citation type="journal article" date="2019" name="Int. J. Syst. Evol. Microbiol.">
        <title>Capsulimonas corticalis gen. nov., sp. nov., an aerobic capsulated bacterium, of a novel bacterial order, Capsulimonadales ord. nov., of the class Armatimonadia of the phylum Armatimonadetes.</title>
        <authorList>
            <person name="Li J."/>
            <person name="Kudo C."/>
            <person name="Tonouchi A."/>
        </authorList>
    </citation>
    <scope>NUCLEOTIDE SEQUENCE [LARGE SCALE GENOMIC DNA]</scope>
    <source>
        <strain evidence="3 4">AX-7</strain>
    </source>
</reference>
<keyword evidence="4" id="KW-1185">Reference proteome</keyword>
<sequence length="360" mass="39527">MKILIVKLWALGDILVATPLLRALRRQYPGCHITWLADSRYAEILKGSELVDEVIAFNMAPWLRYFRAGQVIPYLKTSFALRRKLNAAKFDMSIALNAEKWWMLWFNAAPVRIGLFPGDEQQRLRKYYTSVVARMTPMHTTDSYLLTAISLGVPEPFDKRMVVAVTSGDRKSAQDFLDAAGYDPQKPIVLLHPGASQDSKCWPAANFGKLADLLSDRCNLIVTGSPGETELARRVAAEAERAHPIVAAGALSNIRETAALVEMASVVVTGDTSLLHIASALDTPLVAIYGSTRPRDYTPLFGRSALLYDDTVSCAPCYKANCPLAGDSFMACMRGTSPERVWESVEAFLADEAPAPSPSV</sequence>
<name>A0A402CP94_9BACT</name>
<dbReference type="PANTHER" id="PTHR30160">
    <property type="entry name" value="TETRAACYLDISACCHARIDE 4'-KINASE-RELATED"/>
    <property type="match status" value="1"/>
</dbReference>
<dbReference type="EMBL" id="AP025739">
    <property type="protein sequence ID" value="BDI33042.1"/>
    <property type="molecule type" value="Genomic_DNA"/>
</dbReference>
<dbReference type="Gene3D" id="3.40.50.2000">
    <property type="entry name" value="Glycogen Phosphorylase B"/>
    <property type="match status" value="2"/>
</dbReference>
<gene>
    <name evidence="3" type="primary">waaF</name>
    <name evidence="3" type="ORF">CCAX7_50930</name>
</gene>
<dbReference type="AlphaFoldDB" id="A0A402CP94"/>
<protein>
    <submittedName>
        <fullName evidence="3">ADP-heptose--LPS heptosyltransferase II</fullName>
    </submittedName>
</protein>
<dbReference type="InterPro" id="IPR002201">
    <property type="entry name" value="Glyco_trans_9"/>
</dbReference>
<keyword evidence="2" id="KW-0808">Transferase</keyword>
<dbReference type="OrthoDB" id="9797795at2"/>
<dbReference type="SUPFAM" id="SSF53756">
    <property type="entry name" value="UDP-Glycosyltransferase/glycogen phosphorylase"/>
    <property type="match status" value="1"/>
</dbReference>
<proteinExistence type="predicted"/>
<dbReference type="InterPro" id="IPR051199">
    <property type="entry name" value="LPS_LOS_Heptosyltrfase"/>
</dbReference>
<dbReference type="GO" id="GO:0008713">
    <property type="term" value="F:ADP-heptose-lipopolysaccharide heptosyltransferase activity"/>
    <property type="evidence" value="ECO:0007669"/>
    <property type="project" value="TreeGrafter"/>
</dbReference>
<evidence type="ECO:0000256" key="1">
    <source>
        <dbReference type="ARBA" id="ARBA00022676"/>
    </source>
</evidence>
<evidence type="ECO:0000313" key="3">
    <source>
        <dbReference type="EMBL" id="BDI33042.1"/>
    </source>
</evidence>
<dbReference type="RefSeq" id="WP_119319284.1">
    <property type="nucleotide sequence ID" value="NZ_AP025739.1"/>
</dbReference>
<dbReference type="PANTHER" id="PTHR30160:SF1">
    <property type="entry name" value="LIPOPOLYSACCHARIDE 1,2-N-ACETYLGLUCOSAMINETRANSFERASE-RELATED"/>
    <property type="match status" value="1"/>
</dbReference>
<dbReference type="GO" id="GO:0009244">
    <property type="term" value="P:lipopolysaccharide core region biosynthetic process"/>
    <property type="evidence" value="ECO:0007669"/>
    <property type="project" value="TreeGrafter"/>
</dbReference>
<dbReference type="GO" id="GO:0005829">
    <property type="term" value="C:cytosol"/>
    <property type="evidence" value="ECO:0007669"/>
    <property type="project" value="TreeGrafter"/>
</dbReference>